<dbReference type="EMBL" id="NEQV01000001">
    <property type="protein sequence ID" value="PJL33972.1"/>
    <property type="molecule type" value="Genomic_DNA"/>
</dbReference>
<keyword evidence="1" id="KW-0732">Signal</keyword>
<feature type="signal peptide" evidence="1">
    <location>
        <begin position="1"/>
        <end position="22"/>
    </location>
</feature>
<gene>
    <name evidence="2" type="ORF">B9Y64_02450</name>
</gene>
<protein>
    <recommendedName>
        <fullName evidence="4">Lipoprotein</fullName>
    </recommendedName>
</protein>
<dbReference type="RefSeq" id="WP_100439361.1">
    <property type="nucleotide sequence ID" value="NZ_CBCPIZ010000075.1"/>
</dbReference>
<accession>A0A2J0UGI0</accession>
<name>A0A2J0UGI0_STEMA</name>
<proteinExistence type="predicted"/>
<evidence type="ECO:0000313" key="3">
    <source>
        <dbReference type="Proteomes" id="UP000230167"/>
    </source>
</evidence>
<dbReference type="PROSITE" id="PS51257">
    <property type="entry name" value="PROKAR_LIPOPROTEIN"/>
    <property type="match status" value="1"/>
</dbReference>
<dbReference type="OrthoDB" id="5988059at2"/>
<feature type="chain" id="PRO_5014422752" description="Lipoprotein" evidence="1">
    <location>
        <begin position="23"/>
        <end position="179"/>
    </location>
</feature>
<reference evidence="2 3" key="1">
    <citation type="journal article" date="2017" name="Front. Microbiol.">
        <title>Double-Face Meets the Bacterial World: The Opportunistic Pathogen Stenotrophomonas maltophilia.</title>
        <authorList>
            <person name="Lira F."/>
            <person name="Berg G."/>
            <person name="Martinez J.L."/>
        </authorList>
    </citation>
    <scope>NUCLEOTIDE SEQUENCE [LARGE SCALE GENOMIC DNA]</scope>
    <source>
        <strain evidence="2 3">EA1</strain>
    </source>
</reference>
<evidence type="ECO:0000256" key="1">
    <source>
        <dbReference type="SAM" id="SignalP"/>
    </source>
</evidence>
<dbReference type="AlphaFoldDB" id="A0A2J0UGI0"/>
<organism evidence="2 3">
    <name type="scientific">Stenotrophomonas maltophilia</name>
    <name type="common">Pseudomonas maltophilia</name>
    <name type="synonym">Xanthomonas maltophilia</name>
    <dbReference type="NCBI Taxonomy" id="40324"/>
    <lineage>
        <taxon>Bacteria</taxon>
        <taxon>Pseudomonadati</taxon>
        <taxon>Pseudomonadota</taxon>
        <taxon>Gammaproteobacteria</taxon>
        <taxon>Lysobacterales</taxon>
        <taxon>Lysobacteraceae</taxon>
        <taxon>Stenotrophomonas</taxon>
        <taxon>Stenotrophomonas maltophilia group</taxon>
    </lineage>
</organism>
<sequence>MRRILFLIAPLVLLGCSRPAAQTTDDVAAASAPVAATAAAGASTGPDPTALQASGMPLLSAVADGAEPPSTMLNRYVAALLNRDRAASDAAWSIPPGDPRHADDAALRQLQDLRTLRLHSDTPIARDDRQPPQLLEVPVQIRAVTANGTFRFGGWYRVQPSSDGSAWQIQSAQLRPTLD</sequence>
<evidence type="ECO:0000313" key="2">
    <source>
        <dbReference type="EMBL" id="PJL33972.1"/>
    </source>
</evidence>
<dbReference type="Proteomes" id="UP000230167">
    <property type="component" value="Unassembled WGS sequence"/>
</dbReference>
<comment type="caution">
    <text evidence="2">The sequence shown here is derived from an EMBL/GenBank/DDBJ whole genome shotgun (WGS) entry which is preliminary data.</text>
</comment>
<evidence type="ECO:0008006" key="4">
    <source>
        <dbReference type="Google" id="ProtNLM"/>
    </source>
</evidence>